<reference evidence="15 16" key="1">
    <citation type="submission" date="2025-04" db="UniProtKB">
        <authorList>
            <consortium name="RefSeq"/>
        </authorList>
    </citation>
    <scope>IDENTIFICATION</scope>
    <source>
        <strain evidence="15 16">15085-1641.00</strain>
        <tissue evidence="15 16">Whole body</tissue>
    </source>
</reference>
<comment type="subcellular location">
    <subcellularLocation>
        <location evidence="2">Chromosome</location>
    </subcellularLocation>
    <subcellularLocation>
        <location evidence="1">Nucleus</location>
    </subcellularLocation>
</comment>
<evidence type="ECO:0000259" key="12">
    <source>
        <dbReference type="Pfam" id="PF05712"/>
    </source>
</evidence>
<dbReference type="GeneID" id="111603680"/>
<dbReference type="InterPro" id="IPR016197">
    <property type="entry name" value="Chromo-like_dom_sf"/>
</dbReference>
<dbReference type="GO" id="GO:0006355">
    <property type="term" value="P:regulation of DNA-templated transcription"/>
    <property type="evidence" value="ECO:0007669"/>
    <property type="project" value="InterPro"/>
</dbReference>
<dbReference type="KEGG" id="dhe:111603680"/>
<dbReference type="Pfam" id="PF05712">
    <property type="entry name" value="MRG"/>
    <property type="match status" value="1"/>
</dbReference>
<evidence type="ECO:0000256" key="11">
    <source>
        <dbReference type="SAM" id="MobiDB-lite"/>
    </source>
</evidence>
<evidence type="ECO:0000256" key="1">
    <source>
        <dbReference type="ARBA" id="ARBA00004123"/>
    </source>
</evidence>
<dbReference type="GO" id="GO:0006325">
    <property type="term" value="P:chromatin organization"/>
    <property type="evidence" value="ECO:0007669"/>
    <property type="project" value="UniProtKB-KW"/>
</dbReference>
<dbReference type="AlphaFoldDB" id="A0A6J1M9Y2"/>
<dbReference type="InterPro" id="IPR026541">
    <property type="entry name" value="MRG_dom"/>
</dbReference>
<feature type="compositionally biased region" description="Basic and acidic residues" evidence="11">
    <location>
        <begin position="217"/>
        <end position="230"/>
    </location>
</feature>
<evidence type="ECO:0000256" key="10">
    <source>
        <dbReference type="SAM" id="Coils"/>
    </source>
</evidence>
<keyword evidence="3" id="KW-0158">Chromosome</keyword>
<evidence type="ECO:0000313" key="14">
    <source>
        <dbReference type="Proteomes" id="UP000504633"/>
    </source>
</evidence>
<evidence type="ECO:0000256" key="2">
    <source>
        <dbReference type="ARBA" id="ARBA00004286"/>
    </source>
</evidence>
<dbReference type="Pfam" id="PF22732">
    <property type="entry name" value="MSL3_chromo-like"/>
    <property type="match status" value="1"/>
</dbReference>
<feature type="domain" description="MRG" evidence="12">
    <location>
        <begin position="222"/>
        <end position="525"/>
    </location>
</feature>
<keyword evidence="8" id="KW-0539">Nucleus</keyword>
<dbReference type="GO" id="GO:0035267">
    <property type="term" value="C:NuA4 histone acetyltransferase complex"/>
    <property type="evidence" value="ECO:0007669"/>
    <property type="project" value="TreeGrafter"/>
</dbReference>
<evidence type="ECO:0000256" key="4">
    <source>
        <dbReference type="ARBA" id="ARBA00022843"/>
    </source>
</evidence>
<dbReference type="Gene3D" id="2.30.30.140">
    <property type="match status" value="1"/>
</dbReference>
<feature type="compositionally biased region" description="Gly residues" evidence="11">
    <location>
        <begin position="179"/>
        <end position="188"/>
    </location>
</feature>
<evidence type="ECO:0000256" key="5">
    <source>
        <dbReference type="ARBA" id="ARBA00022853"/>
    </source>
</evidence>
<accession>A0A6J1M9Y2</accession>
<evidence type="ECO:0000313" key="15">
    <source>
        <dbReference type="RefSeq" id="XP_023177128.1"/>
    </source>
</evidence>
<dbReference type="PANTHER" id="PTHR10880">
    <property type="entry name" value="MORTALITY FACTOR 4-LIKE PROTEIN"/>
    <property type="match status" value="1"/>
</dbReference>
<dbReference type="RefSeq" id="XP_023177128.1">
    <property type="nucleotide sequence ID" value="XM_023321360.2"/>
</dbReference>
<feature type="compositionally biased region" description="Basic and acidic residues" evidence="11">
    <location>
        <begin position="154"/>
        <end position="177"/>
    </location>
</feature>
<dbReference type="InterPro" id="IPR008676">
    <property type="entry name" value="MRG"/>
</dbReference>
<evidence type="ECO:0000256" key="8">
    <source>
        <dbReference type="ARBA" id="ARBA00023242"/>
    </source>
</evidence>
<dbReference type="InterPro" id="IPR038217">
    <property type="entry name" value="MRG_C_sf"/>
</dbReference>
<dbReference type="CTD" id="38779"/>
<keyword evidence="7" id="KW-0804">Transcription</keyword>
<sequence>MTKRENEVQLFNRGEKVLCYEPDKSNARVLYDSKVLAVYERKDADNLRYFDYKIHFQGWNASWDRNVRADSLLKDNEENRNLQRELAEAAQLQKSGGYSYKDTKTPTLPSGKKKRLARGVNAEDQTADPLDISPASQPVTPQHELPAQQKGGAHMRDGSGNRSRDNSRGRKGQHDKSSTGGGGGGGGTDVTMKDQRKTGRTEGERKSAKSQYSLHVSPKDTHTTDAEKRVHQEDRVMLRISERLREYMEYDYNMVCKLGKEHALPARMPIVTILENFVKQRAVELAIGIKQDSSRARNTQSRNARMEREYDRVMSNVCMLKEVVDGLRIYFEFHLEDHLLYKEERDYVLGCLNDDISIYSNKFADQAKEYINPSTDNELISMDGNMNGTNGVDGTILGGIEYEKQLQKCLLYIVKSSGKNNIAHAYDQRTSPYTAAYKLPMEMRGFLCETFSWSLLAKTETLLYGSEKSMIFGAPHLARMLILLPEWLNASPISNEKLEILVPHLNSLINYLENHKEWFDKQNYCK</sequence>
<evidence type="ECO:0000259" key="13">
    <source>
        <dbReference type="Pfam" id="PF22732"/>
    </source>
</evidence>
<keyword evidence="14" id="KW-1185">Reference proteome</keyword>
<evidence type="ECO:0000256" key="3">
    <source>
        <dbReference type="ARBA" id="ARBA00022454"/>
    </source>
</evidence>
<protein>
    <recommendedName>
        <fullName evidence="9">Protein male-specific lethal-3</fullName>
    </recommendedName>
</protein>
<keyword evidence="6" id="KW-0805">Transcription regulation</keyword>
<keyword evidence="4" id="KW-0832">Ubl conjugation</keyword>
<feature type="region of interest" description="Disordered" evidence="11">
    <location>
        <begin position="93"/>
        <end position="230"/>
    </location>
</feature>
<dbReference type="RefSeq" id="XP_023177129.1">
    <property type="nucleotide sequence ID" value="XM_023321361.2"/>
</dbReference>
<evidence type="ECO:0000256" key="7">
    <source>
        <dbReference type="ARBA" id="ARBA00023163"/>
    </source>
</evidence>
<evidence type="ECO:0000256" key="6">
    <source>
        <dbReference type="ARBA" id="ARBA00023015"/>
    </source>
</evidence>
<organism evidence="14 16">
    <name type="scientific">Drosophila hydei</name>
    <name type="common">Fruit fly</name>
    <dbReference type="NCBI Taxonomy" id="7224"/>
    <lineage>
        <taxon>Eukaryota</taxon>
        <taxon>Metazoa</taxon>
        <taxon>Ecdysozoa</taxon>
        <taxon>Arthropoda</taxon>
        <taxon>Hexapoda</taxon>
        <taxon>Insecta</taxon>
        <taxon>Pterygota</taxon>
        <taxon>Neoptera</taxon>
        <taxon>Endopterygota</taxon>
        <taxon>Diptera</taxon>
        <taxon>Brachycera</taxon>
        <taxon>Muscomorpha</taxon>
        <taxon>Ephydroidea</taxon>
        <taxon>Drosophilidae</taxon>
        <taxon>Drosophila</taxon>
    </lineage>
</organism>
<dbReference type="FunFam" id="2.30.30.140:FF:000042">
    <property type="entry name" value="male-specific lethal 3 homolog"/>
    <property type="match status" value="1"/>
</dbReference>
<dbReference type="Proteomes" id="UP000504633">
    <property type="component" value="Unplaced"/>
</dbReference>
<keyword evidence="10" id="KW-0175">Coiled coil</keyword>
<evidence type="ECO:0000313" key="16">
    <source>
        <dbReference type="RefSeq" id="XP_023177129.1"/>
    </source>
</evidence>
<dbReference type="PANTHER" id="PTHR10880:SF15">
    <property type="entry name" value="MSL COMPLEX SUBUNIT 3"/>
    <property type="match status" value="1"/>
</dbReference>
<dbReference type="OrthoDB" id="10044771at2759"/>
<feature type="domain" description="MSL3 chromodomain-like" evidence="13">
    <location>
        <begin position="11"/>
        <end position="88"/>
    </location>
</feature>
<feature type="compositionally biased region" description="Basic and acidic residues" evidence="11">
    <location>
        <begin position="191"/>
        <end position="207"/>
    </location>
</feature>
<dbReference type="GO" id="GO:0072487">
    <property type="term" value="C:MSL complex"/>
    <property type="evidence" value="ECO:0007669"/>
    <property type="project" value="TreeGrafter"/>
</dbReference>
<dbReference type="PROSITE" id="PS51640">
    <property type="entry name" value="MRG"/>
    <property type="match status" value="1"/>
</dbReference>
<dbReference type="GO" id="GO:0005634">
    <property type="term" value="C:nucleus"/>
    <property type="evidence" value="ECO:0007669"/>
    <property type="project" value="UniProtKB-SubCell"/>
</dbReference>
<evidence type="ECO:0000256" key="9">
    <source>
        <dbReference type="ARBA" id="ARBA00069454"/>
    </source>
</evidence>
<dbReference type="Gene3D" id="1.10.274.30">
    <property type="entry name" value="MRG domain"/>
    <property type="match status" value="1"/>
</dbReference>
<proteinExistence type="predicted"/>
<dbReference type="SUPFAM" id="SSF54160">
    <property type="entry name" value="Chromo domain-like"/>
    <property type="match status" value="1"/>
</dbReference>
<feature type="coiled-coil region" evidence="10">
    <location>
        <begin position="289"/>
        <end position="316"/>
    </location>
</feature>
<gene>
    <name evidence="15 16" type="primary">LOC111603680</name>
</gene>
<name>A0A6J1M9Y2_DROHY</name>
<dbReference type="InterPro" id="IPR053820">
    <property type="entry name" value="MSL3_chromo-like"/>
</dbReference>
<keyword evidence="5" id="KW-0156">Chromatin regulator</keyword>